<dbReference type="eggNOG" id="COG3941">
    <property type="taxonomic scope" value="Bacteria"/>
</dbReference>
<proteinExistence type="predicted"/>
<evidence type="ECO:0000313" key="3">
    <source>
        <dbReference type="EMBL" id="EGK71901.1"/>
    </source>
</evidence>
<dbReference type="OrthoDB" id="8543134at2"/>
<name>F5RC38_METUF</name>
<dbReference type="AlphaFoldDB" id="F5RC38"/>
<feature type="domain" description="Tape measure protein N-terminal" evidence="2">
    <location>
        <begin position="60"/>
        <end position="231"/>
    </location>
</feature>
<feature type="region of interest" description="Disordered" evidence="1">
    <location>
        <begin position="340"/>
        <end position="373"/>
    </location>
</feature>
<dbReference type="Proteomes" id="UP000005019">
    <property type="component" value="Unassembled WGS sequence"/>
</dbReference>
<accession>F5RC38</accession>
<sequence>MTDIASLGIKVDASSADSAGSALDRLRTRARGAELAVGAMRAAFAGVAAAGAAFTAVVGKVTTVQREFDVLNSSLVTVTGSAQAAERNFAWIREFAATTPYSLNEVTGAFVKLKALGLDASRDALESYGNTASAMGKSLDQFIEAVADASTGEFERLKEFGIKARQDGATVAFTFRGITTTVRNSADEIESYLRRIGNVDFAGAMDLRAQTLDGALSNLGDTWDELFRTISNQGVGQLILDGVRAAEQGVRGLIDALNDMSIAAKSGQDFLTFLGRGTGLKTLDDDLAENVQKITEINEKLIKLQQGGGINETFNQRRIDALKRERAELEAEGKILEREAERRRKLRAPAKAEESDSGGPRSSGAGSQSKSELAALRKRLEDEQKLRILAADQILGTDDAQLRFNADVARAYEDFDRRRAAANDEAIRQANAQEDAVASLAERYRDLADPTRQYRQEIELVTALEAQGRLTAEEAFNARGRLLEQEASAADGATKRLKEQKSAVEELGVTFSSALEDAIVNFKSLGEVATGVLKDIARYMVRKQITGPLIEALGALFPGSNTKKSADGNAFTSGGYVSAFASGGAFGNGEVLTRPTFFRFASGGAFRSGVAGEAGPEGALPLKRMANGKLGVYAEAGSGPTVLNVRVINNAGAQVQVAQNNEGGLDVLIDQIDQRIASGIVSGRGRTAQAMQGTFGLNRARAF</sequence>
<dbReference type="eggNOG" id="COG5281">
    <property type="taxonomic scope" value="Bacteria"/>
</dbReference>
<gene>
    <name evidence="3" type="ORF">METUNv1_01679</name>
</gene>
<reference evidence="3 4" key="1">
    <citation type="journal article" date="2011" name="J. Bacteriol.">
        <title>Genome sequence of Methyloversatilis universalis FAM5T, a methylotrophic representative of the order Rhodocyclales.</title>
        <authorList>
            <person name="Kittichotirat W."/>
            <person name="Good N.M."/>
            <person name="Hall R."/>
            <person name="Bringel F."/>
            <person name="Lajus A."/>
            <person name="Medigue C."/>
            <person name="Smalley N.E."/>
            <person name="Beck D."/>
            <person name="Bumgarner R."/>
            <person name="Vuilleumier S."/>
            <person name="Kalyuzhnaya M.G."/>
        </authorList>
    </citation>
    <scope>NUCLEOTIDE SEQUENCE [LARGE SCALE GENOMIC DNA]</scope>
    <source>
        <strain evidence="4">ATCC BAA-1314 / JCM 13912 / FAM5</strain>
    </source>
</reference>
<dbReference type="RefSeq" id="WP_008060684.1">
    <property type="nucleotide sequence ID" value="NZ_AFHG01000044.1"/>
</dbReference>
<keyword evidence="4" id="KW-1185">Reference proteome</keyword>
<evidence type="ECO:0000313" key="4">
    <source>
        <dbReference type="Proteomes" id="UP000005019"/>
    </source>
</evidence>
<protein>
    <recommendedName>
        <fullName evidence="2">Tape measure protein N-terminal domain-containing protein</fullName>
    </recommendedName>
</protein>
<dbReference type="EMBL" id="AFHG01000044">
    <property type="protein sequence ID" value="EGK71901.1"/>
    <property type="molecule type" value="Genomic_DNA"/>
</dbReference>
<dbReference type="InterPro" id="IPR013491">
    <property type="entry name" value="Tape_meas_N"/>
</dbReference>
<comment type="caution">
    <text evidence="3">The sequence shown here is derived from an EMBL/GenBank/DDBJ whole genome shotgun (WGS) entry which is preliminary data.</text>
</comment>
<evidence type="ECO:0000259" key="2">
    <source>
        <dbReference type="Pfam" id="PF20155"/>
    </source>
</evidence>
<evidence type="ECO:0000256" key="1">
    <source>
        <dbReference type="SAM" id="MobiDB-lite"/>
    </source>
</evidence>
<organism evidence="3 4">
    <name type="scientific">Methyloversatilis universalis (strain ATCC BAA-1314 / DSM 25237 / JCM 13912 / CCUG 52030 / FAM5)</name>
    <dbReference type="NCBI Taxonomy" id="1000565"/>
    <lineage>
        <taxon>Bacteria</taxon>
        <taxon>Pseudomonadati</taxon>
        <taxon>Pseudomonadota</taxon>
        <taxon>Betaproteobacteria</taxon>
        <taxon>Nitrosomonadales</taxon>
        <taxon>Sterolibacteriaceae</taxon>
        <taxon>Methyloversatilis</taxon>
    </lineage>
</organism>
<dbReference type="STRING" id="1000565.METUNv1_01679"/>
<dbReference type="Pfam" id="PF20155">
    <property type="entry name" value="TMP_3"/>
    <property type="match status" value="1"/>
</dbReference>